<feature type="signal peptide" evidence="1">
    <location>
        <begin position="1"/>
        <end position="27"/>
    </location>
</feature>
<proteinExistence type="predicted"/>
<reference evidence="2" key="1">
    <citation type="submission" date="2024-02" db="EMBL/GenBank/DDBJ databases">
        <authorList>
            <consortium name="ELIXIR-Norway"/>
            <consortium name="Elixir Norway"/>
        </authorList>
    </citation>
    <scope>NUCLEOTIDE SEQUENCE</scope>
</reference>
<name>A0ABP0WEB4_9BRYO</name>
<gene>
    <name evidence="2" type="ORF">CSSPJE1EN1_LOCUS10215</name>
</gene>
<accession>A0ABP0WEB4</accession>
<protein>
    <submittedName>
        <fullName evidence="2">Uncharacterized protein</fullName>
    </submittedName>
</protein>
<evidence type="ECO:0000256" key="1">
    <source>
        <dbReference type="SAM" id="SignalP"/>
    </source>
</evidence>
<keyword evidence="1" id="KW-0732">Signal</keyword>
<sequence>MWSSTAVGANCWLWHLIKSGCLQKLLSFVLFPFPDYSQMPGFYAGGILSAAAESRCDEDWGFLAAEGHYCRRRAALISAQGREEASGGRIYVLIRC</sequence>
<evidence type="ECO:0000313" key="3">
    <source>
        <dbReference type="Proteomes" id="UP001497444"/>
    </source>
</evidence>
<feature type="chain" id="PRO_5045352654" evidence="1">
    <location>
        <begin position="28"/>
        <end position="96"/>
    </location>
</feature>
<dbReference type="EMBL" id="OZ020112">
    <property type="protein sequence ID" value="CAK9264737.1"/>
    <property type="molecule type" value="Genomic_DNA"/>
</dbReference>
<dbReference type="Proteomes" id="UP001497444">
    <property type="component" value="Chromosome 17"/>
</dbReference>
<organism evidence="2 3">
    <name type="scientific">Sphagnum jensenii</name>
    <dbReference type="NCBI Taxonomy" id="128206"/>
    <lineage>
        <taxon>Eukaryota</taxon>
        <taxon>Viridiplantae</taxon>
        <taxon>Streptophyta</taxon>
        <taxon>Embryophyta</taxon>
        <taxon>Bryophyta</taxon>
        <taxon>Sphagnophytina</taxon>
        <taxon>Sphagnopsida</taxon>
        <taxon>Sphagnales</taxon>
        <taxon>Sphagnaceae</taxon>
        <taxon>Sphagnum</taxon>
    </lineage>
</organism>
<evidence type="ECO:0000313" key="2">
    <source>
        <dbReference type="EMBL" id="CAK9264737.1"/>
    </source>
</evidence>
<keyword evidence="3" id="KW-1185">Reference proteome</keyword>